<dbReference type="OrthoDB" id="13831at10239"/>
<organismHost>
    <name type="scientific">Vibrio parahaemolyticus</name>
    <dbReference type="NCBI Taxonomy" id="670"/>
</organismHost>
<protein>
    <submittedName>
        <fullName evidence="1">Uncharacterized protein</fullName>
    </submittedName>
</protein>
<keyword evidence="2" id="KW-1185">Reference proteome</keyword>
<dbReference type="RefSeq" id="NP_899564.1">
    <property type="nucleotide sequence ID" value="NC_005083.2"/>
</dbReference>
<organism evidence="1 2">
    <name type="scientific">Vibrio phage KVP40 (isolate Vibrio parahaemolyticus/Japan/Matsuzaki/1991)</name>
    <name type="common">KVP40</name>
    <name type="synonym">Bacteriophage KVP40</name>
    <dbReference type="NCBI Taxonomy" id="75320"/>
    <lineage>
        <taxon>Viruses</taxon>
        <taxon>Duplodnaviria</taxon>
        <taxon>Heunggongvirae</taxon>
        <taxon>Uroviricota</taxon>
        <taxon>Caudoviricetes</taxon>
        <taxon>Pantevenvirales</taxon>
        <taxon>Straboviridae</taxon>
        <taxon>Schizotequatrovirus</taxon>
        <taxon>Schizotequatrovirus KVP40</taxon>
    </lineage>
</organism>
<dbReference type="KEGG" id="vg:2545797"/>
<sequence length="186" mass="22379">MFDSHERRQEEIIMKPLKFAQAFSKEERAAMSPEVRNKLRAEYNARYQEYIDKHVNVYVRKDFRRERCWVILARCKKTGEISGEIENSFSMGWSKERVRVIRPYLGNVFSSDERFSKAAYNKACAEYIANYDKRLKELRERYSETHDVFIARVGSKNCPIAIDWGTFYNTKNKRNFDWRNLKFKVK</sequence>
<reference evidence="1 2" key="1">
    <citation type="journal article" date="2003" name="J. Bacteriol.">
        <title>Complete genome sequence of the broad-host-range vibriophage KVP40: comparative genomics of a T4-related bacteriophage.</title>
        <authorList>
            <person name="Miller E."/>
            <person name="Heidelberg J."/>
            <person name="Eisen J."/>
            <person name="Nelson W."/>
            <person name="Durkin A."/>
            <person name="Ciecko A."/>
            <person name="Feldblyum T."/>
            <person name="White O."/>
            <person name="Paulsen I."/>
            <person name="Nierman W."/>
            <person name="Lee J."/>
            <person name="Szczypinski B."/>
            <person name="Fraser C."/>
        </authorList>
    </citation>
    <scope>NUCLEOTIDE SEQUENCE</scope>
    <source>
        <strain evidence="2">Isolate Vibrio parahaemolyticus/Japan/Matsuzaki /1991</strain>
    </source>
</reference>
<accession>Q6WHI6</accession>
<evidence type="ECO:0000313" key="1">
    <source>
        <dbReference type="EMBL" id="AAQ64387.1"/>
    </source>
</evidence>
<dbReference type="EMBL" id="AY283928">
    <property type="protein sequence ID" value="AAQ64387.1"/>
    <property type="molecule type" value="Genomic_DNA"/>
</dbReference>
<proteinExistence type="predicted"/>
<gene>
    <name evidence="1" type="ORF">KVP40.0317</name>
</gene>
<evidence type="ECO:0000313" key="2">
    <source>
        <dbReference type="Proteomes" id="UP000001785"/>
    </source>
</evidence>
<name>Q6WHI6_BPKVM</name>
<dbReference type="GeneID" id="2545797"/>
<dbReference type="Proteomes" id="UP000001785">
    <property type="component" value="Segment"/>
</dbReference>